<protein>
    <submittedName>
        <fullName evidence="1">Uncharacterized protein</fullName>
    </submittedName>
</protein>
<gene>
    <name evidence="1" type="primary">Acey_s0126.g1337</name>
    <name evidence="1" type="ORF">Y032_0126g1337</name>
</gene>
<accession>A0A016T8K7</accession>
<comment type="caution">
    <text evidence="1">The sequence shown here is derived from an EMBL/GenBank/DDBJ whole genome shotgun (WGS) entry which is preliminary data.</text>
</comment>
<evidence type="ECO:0000313" key="1">
    <source>
        <dbReference type="EMBL" id="EYB98981.1"/>
    </source>
</evidence>
<name>A0A016T8K7_9BILA</name>
<organism evidence="1 2">
    <name type="scientific">Ancylostoma ceylanicum</name>
    <dbReference type="NCBI Taxonomy" id="53326"/>
    <lineage>
        <taxon>Eukaryota</taxon>
        <taxon>Metazoa</taxon>
        <taxon>Ecdysozoa</taxon>
        <taxon>Nematoda</taxon>
        <taxon>Chromadorea</taxon>
        <taxon>Rhabditida</taxon>
        <taxon>Rhabditina</taxon>
        <taxon>Rhabditomorpha</taxon>
        <taxon>Strongyloidea</taxon>
        <taxon>Ancylostomatidae</taxon>
        <taxon>Ancylostomatinae</taxon>
        <taxon>Ancylostoma</taxon>
    </lineage>
</organism>
<proteinExistence type="predicted"/>
<sequence length="108" mass="12257">MTLLKESICTDPAILNHDYFGPHLCQYRQTGPPTLPLVQVIYDSKALVFLYKNFVSIFGKLTVCLSFEPAKWSNESMKNSATDSCLFWDSSDPTLASIANLVLQHFHW</sequence>
<dbReference type="Proteomes" id="UP000024635">
    <property type="component" value="Unassembled WGS sequence"/>
</dbReference>
<reference evidence="2" key="1">
    <citation type="journal article" date="2015" name="Nat. Genet.">
        <title>The genome and transcriptome of the zoonotic hookworm Ancylostoma ceylanicum identify infection-specific gene families.</title>
        <authorList>
            <person name="Schwarz E.M."/>
            <person name="Hu Y."/>
            <person name="Antoshechkin I."/>
            <person name="Miller M.M."/>
            <person name="Sternberg P.W."/>
            <person name="Aroian R.V."/>
        </authorList>
    </citation>
    <scope>NUCLEOTIDE SEQUENCE</scope>
    <source>
        <strain evidence="2">HY135</strain>
    </source>
</reference>
<dbReference type="AlphaFoldDB" id="A0A016T8K7"/>
<dbReference type="EMBL" id="JARK01001462">
    <property type="protein sequence ID" value="EYB98981.1"/>
    <property type="molecule type" value="Genomic_DNA"/>
</dbReference>
<keyword evidence="2" id="KW-1185">Reference proteome</keyword>
<evidence type="ECO:0000313" key="2">
    <source>
        <dbReference type="Proteomes" id="UP000024635"/>
    </source>
</evidence>